<accession>A0ABP6V5D1</accession>
<evidence type="ECO:0008006" key="3">
    <source>
        <dbReference type="Google" id="ProtNLM"/>
    </source>
</evidence>
<proteinExistence type="predicted"/>
<comment type="caution">
    <text evidence="1">The sequence shown here is derived from an EMBL/GenBank/DDBJ whole genome shotgun (WGS) entry which is preliminary data.</text>
</comment>
<protein>
    <recommendedName>
        <fullName evidence="3">Peptidase</fullName>
    </recommendedName>
</protein>
<sequence length="861" mass="92512">MVDAAQVTAQDAAPAGPRGWQRVGLAAVVALSVVGVALAVPATGSGDGTASFAAAAEQRKSDLGVPHDDGLLPAHDHNDPRTKNEVARGLAVGEDVVDPTTARERRAAAAYVDTERALPDPKLVPTPAYPARSAVPADRYAMAGGCYTLNADGASFGPYYFKATRLGGYLLHTQAGELTRGGTGAVSVAAKPSPQADWTVTGGNGSFTLQIDGAGALVAQGGTLTTGASGTVFRVALAGGCPEYPEADINVTGEPFGGAAPYQEVRGFVDAHTHGMAFEFLGGKVHCGRPWHEYGAPYALVDCADHTVTGGKGALLESVLSGKPSHDPVGWPTFKDWPAPESLTHEGTYYRWLERAWRGGQRLFVNLLVENNKLCQLYPLKKNSCDDMTSIRLQAKDMRTMQDYIDAQFGGPGRGFYRIVKDPFEARRVINAGKMAVVMGIETSIPFGCTYKTLLGRDFPACTSAEIDANLDEMQALGVRQMELVNKFDNALAGVAGDAGAIGPLVNAANFLETGTFWAMEHCEPADGESADNPQITLPDITAGQQDALFGALGKVLGLLPAVPLYPQPAHCNKRGLTDLGVHTIEGLAKRKMVFDPDHLSVKARAASMDVVEGLRYPGVISSHSWSTPDTYPRIYKAGGFITPYAGDSTGFVAKWRRHLGWADPRYYFGFGFGADINGLGAQGNPRGADVPNPVRYPFTGLGGVRVDQQRAGQRVWDINTDGVAQYGLYPDWVEDLRQVAEAQHPGDGARIVDDMSRGAEAYLQMWERAYGVQPDSCRNPDLRMSLAQAKKLGKRMVRKRLTTDQVIARVGQPYQRLDRQFTFCAKATKVRGNGTRKTVKVSVVVKLRANGTVKRIRFRR</sequence>
<dbReference type="Gene3D" id="3.20.20.140">
    <property type="entry name" value="Metal-dependent hydrolases"/>
    <property type="match status" value="1"/>
</dbReference>
<reference evidence="2" key="1">
    <citation type="journal article" date="2019" name="Int. J. Syst. Evol. Microbiol.">
        <title>The Global Catalogue of Microorganisms (GCM) 10K type strain sequencing project: providing services to taxonomists for standard genome sequencing and annotation.</title>
        <authorList>
            <consortium name="The Broad Institute Genomics Platform"/>
            <consortium name="The Broad Institute Genome Sequencing Center for Infectious Disease"/>
            <person name="Wu L."/>
            <person name="Ma J."/>
        </authorList>
    </citation>
    <scope>NUCLEOTIDE SEQUENCE [LARGE SCALE GENOMIC DNA]</scope>
    <source>
        <strain evidence="2">JCM 17460</strain>
    </source>
</reference>
<evidence type="ECO:0000313" key="1">
    <source>
        <dbReference type="EMBL" id="GAA3529257.1"/>
    </source>
</evidence>
<evidence type="ECO:0000313" key="2">
    <source>
        <dbReference type="Proteomes" id="UP001500301"/>
    </source>
</evidence>
<dbReference type="Proteomes" id="UP001500301">
    <property type="component" value="Unassembled WGS sequence"/>
</dbReference>
<dbReference type="SUPFAM" id="SSF51556">
    <property type="entry name" value="Metallo-dependent hydrolases"/>
    <property type="match status" value="1"/>
</dbReference>
<gene>
    <name evidence="1" type="ORF">GCM10022263_17370</name>
</gene>
<dbReference type="EMBL" id="BAABBB010000009">
    <property type="protein sequence ID" value="GAA3529257.1"/>
    <property type="molecule type" value="Genomic_DNA"/>
</dbReference>
<name>A0ABP6V5D1_9ACTN</name>
<dbReference type="InterPro" id="IPR032466">
    <property type="entry name" value="Metal_Hydrolase"/>
</dbReference>
<keyword evidence="2" id="KW-1185">Reference proteome</keyword>
<organism evidence="1 2">
    <name type="scientific">Nocardioides daeguensis</name>
    <dbReference type="NCBI Taxonomy" id="908359"/>
    <lineage>
        <taxon>Bacteria</taxon>
        <taxon>Bacillati</taxon>
        <taxon>Actinomycetota</taxon>
        <taxon>Actinomycetes</taxon>
        <taxon>Propionibacteriales</taxon>
        <taxon>Nocardioidaceae</taxon>
        <taxon>Nocardioides</taxon>
    </lineage>
</organism>